<evidence type="ECO:0000256" key="1">
    <source>
        <dbReference type="SAM" id="MobiDB-lite"/>
    </source>
</evidence>
<feature type="compositionally biased region" description="Acidic residues" evidence="1">
    <location>
        <begin position="310"/>
        <end position="342"/>
    </location>
</feature>
<reference evidence="2" key="2">
    <citation type="submission" date="2021-10" db="EMBL/GenBank/DDBJ databases">
        <title>Phylogenomics reveals ancestral predisposition of the termite-cultivated fungus Termitomyces towards a domesticated lifestyle.</title>
        <authorList>
            <person name="Auxier B."/>
            <person name="Grum-Grzhimaylo A."/>
            <person name="Cardenas M.E."/>
            <person name="Lodge J.D."/>
            <person name="Laessoe T."/>
            <person name="Pedersen O."/>
            <person name="Smith M.E."/>
            <person name="Kuyper T.W."/>
            <person name="Franco-Molano E.A."/>
            <person name="Baroni T.J."/>
            <person name="Aanen D.K."/>
        </authorList>
    </citation>
    <scope>NUCLEOTIDE SEQUENCE</scope>
    <source>
        <strain evidence="2">AP01</strain>
        <tissue evidence="2">Mycelium</tissue>
    </source>
</reference>
<dbReference type="EMBL" id="JABCKV010000335">
    <property type="protein sequence ID" value="KAG5641334.1"/>
    <property type="molecule type" value="Genomic_DNA"/>
</dbReference>
<evidence type="ECO:0000313" key="2">
    <source>
        <dbReference type="EMBL" id="KAG5641334.1"/>
    </source>
</evidence>
<evidence type="ECO:0000313" key="3">
    <source>
        <dbReference type="Proteomes" id="UP000775547"/>
    </source>
</evidence>
<sequence length="357" mass="41020">MYRYLRLAWKDSVACDQPRPYYKIEGICRADIRRCRPVLQYNVVPSGPVLPDDSAELVKPGEHFAFCDPKGDIIDDSFFTFTYLWLGNYTENLDNMEGHNPAITALTEMTAEIKSAVLNRDNMRCSVTGVPLHEDDARVVWIVHPALRFLLGAHHVEQGKIWQAFRTNKINDESLYKDLMVSENCLTMHRDFVQAFQENKISFDVDDGYKTIHFNLPPNLDVSRIQSSLHFLDAGSRVNKEYLRSHFSRCLLQAMTGGDVKDDIKLPDISEFLLDHQIRSVRAIKPSNHIWRDTDIGRLVFTWLKGREPDESDDDNDEGSDSDGSDSDDSNEDYCDSDDSSSESDYYRYEQLVCDGY</sequence>
<dbReference type="AlphaFoldDB" id="A0A9P7FZV4"/>
<name>A0A9P7FZV4_9AGAR</name>
<organism evidence="2 3">
    <name type="scientific">Asterophora parasitica</name>
    <dbReference type="NCBI Taxonomy" id="117018"/>
    <lineage>
        <taxon>Eukaryota</taxon>
        <taxon>Fungi</taxon>
        <taxon>Dikarya</taxon>
        <taxon>Basidiomycota</taxon>
        <taxon>Agaricomycotina</taxon>
        <taxon>Agaricomycetes</taxon>
        <taxon>Agaricomycetidae</taxon>
        <taxon>Agaricales</taxon>
        <taxon>Tricholomatineae</taxon>
        <taxon>Lyophyllaceae</taxon>
        <taxon>Asterophora</taxon>
    </lineage>
</organism>
<dbReference type="OrthoDB" id="3263651at2759"/>
<feature type="region of interest" description="Disordered" evidence="1">
    <location>
        <begin position="307"/>
        <end position="349"/>
    </location>
</feature>
<reference evidence="2" key="1">
    <citation type="submission" date="2020-07" db="EMBL/GenBank/DDBJ databases">
        <authorList>
            <person name="Nieuwenhuis M."/>
            <person name="Van De Peppel L.J.J."/>
        </authorList>
    </citation>
    <scope>NUCLEOTIDE SEQUENCE</scope>
    <source>
        <strain evidence="2">AP01</strain>
        <tissue evidence="2">Mycelium</tissue>
    </source>
</reference>
<accession>A0A9P7FZV4</accession>
<keyword evidence="3" id="KW-1185">Reference proteome</keyword>
<proteinExistence type="predicted"/>
<gene>
    <name evidence="2" type="ORF">DXG03_005478</name>
</gene>
<dbReference type="Proteomes" id="UP000775547">
    <property type="component" value="Unassembled WGS sequence"/>
</dbReference>
<protein>
    <submittedName>
        <fullName evidence="2">Uncharacterized protein</fullName>
    </submittedName>
</protein>
<comment type="caution">
    <text evidence="2">The sequence shown here is derived from an EMBL/GenBank/DDBJ whole genome shotgun (WGS) entry which is preliminary data.</text>
</comment>